<proteinExistence type="predicted"/>
<dbReference type="AlphaFoldDB" id="A0A9X3IVB6"/>
<gene>
    <name evidence="3" type="ORF">OUO13_18060</name>
</gene>
<feature type="compositionally biased region" description="Low complexity" evidence="1">
    <location>
        <begin position="63"/>
        <end position="142"/>
    </location>
</feature>
<organism evidence="3 4">
    <name type="scientific">Parathalassolituus penaei</name>
    <dbReference type="NCBI Taxonomy" id="2997323"/>
    <lineage>
        <taxon>Bacteria</taxon>
        <taxon>Pseudomonadati</taxon>
        <taxon>Pseudomonadota</taxon>
        <taxon>Gammaproteobacteria</taxon>
        <taxon>Oceanospirillales</taxon>
        <taxon>Oceanospirillaceae</taxon>
        <taxon>Parathalassolituus</taxon>
    </lineage>
</organism>
<feature type="compositionally biased region" description="Polar residues" evidence="1">
    <location>
        <begin position="170"/>
        <end position="184"/>
    </location>
</feature>
<feature type="region of interest" description="Disordered" evidence="1">
    <location>
        <begin position="27"/>
        <end position="142"/>
    </location>
</feature>
<feature type="signal peptide" evidence="2">
    <location>
        <begin position="1"/>
        <end position="22"/>
    </location>
</feature>
<sequence length="323" mass="33142">MNILIHLRLLLLSIAVSGFLLACTAESPESSADTTENVEETAAGEASAPAPVAPAEQDVAKLSSDSSGTATAPSTTAPSTITQSTTASAVTAASTDAVTDTVPAAETPTADVTAAGTADTSADTTIASSNTPVDTSTPTSAEAAATAASLEQVALSETPEVRALADADRQASSTPQVPEQANSSSDDRDTAQFDGLRVFKSPTCGCCGDWVQHLEQKGLHTRTQNMADMDSLKDQLGINPTLRSCHTALSPQGYVFEGHVPARYVEQFLAAPPAGAMGLSVPGMPVGSPGMEMGNDFTPYQVIQMNLDGSHQLYAEVKSPADQ</sequence>
<dbReference type="Pfam" id="PF04214">
    <property type="entry name" value="DUF411"/>
    <property type="match status" value="1"/>
</dbReference>
<evidence type="ECO:0000256" key="2">
    <source>
        <dbReference type="SAM" id="SignalP"/>
    </source>
</evidence>
<name>A0A9X3IVB6_9GAMM</name>
<accession>A0A9X3IVB6</accession>
<comment type="caution">
    <text evidence="3">The sequence shown here is derived from an EMBL/GenBank/DDBJ whole genome shotgun (WGS) entry which is preliminary data.</text>
</comment>
<keyword evidence="2" id="KW-0732">Signal</keyword>
<feature type="compositionally biased region" description="Low complexity" evidence="1">
    <location>
        <begin position="40"/>
        <end position="56"/>
    </location>
</feature>
<dbReference type="Proteomes" id="UP001150830">
    <property type="component" value="Unassembled WGS sequence"/>
</dbReference>
<keyword evidence="4" id="KW-1185">Reference proteome</keyword>
<evidence type="ECO:0000313" key="3">
    <source>
        <dbReference type="EMBL" id="MCY0967088.1"/>
    </source>
</evidence>
<dbReference type="EMBL" id="JAPNOA010000058">
    <property type="protein sequence ID" value="MCY0967088.1"/>
    <property type="molecule type" value="Genomic_DNA"/>
</dbReference>
<evidence type="ECO:0000313" key="4">
    <source>
        <dbReference type="Proteomes" id="UP001150830"/>
    </source>
</evidence>
<evidence type="ECO:0008006" key="5">
    <source>
        <dbReference type="Google" id="ProtNLM"/>
    </source>
</evidence>
<feature type="chain" id="PRO_5040975404" description="DUF411 domain-containing protein" evidence="2">
    <location>
        <begin position="23"/>
        <end position="323"/>
    </location>
</feature>
<dbReference type="InterPro" id="IPR007332">
    <property type="entry name" value="DUF411"/>
</dbReference>
<dbReference type="RefSeq" id="WP_283175293.1">
    <property type="nucleotide sequence ID" value="NZ_JAPNOA010000058.1"/>
</dbReference>
<protein>
    <recommendedName>
        <fullName evidence="5">DUF411 domain-containing protein</fullName>
    </recommendedName>
</protein>
<evidence type="ECO:0000256" key="1">
    <source>
        <dbReference type="SAM" id="MobiDB-lite"/>
    </source>
</evidence>
<feature type="region of interest" description="Disordered" evidence="1">
    <location>
        <begin position="165"/>
        <end position="190"/>
    </location>
</feature>
<reference evidence="3" key="1">
    <citation type="submission" date="2022-11" db="EMBL/GenBank/DDBJ databases">
        <title>Parathalassolutuus dongxingensis gen. nov., sp. nov., a novel member of family Oceanospirillaceae isolated from a coastal shrimp pond in Guangxi, China.</title>
        <authorList>
            <person name="Chen H."/>
        </authorList>
    </citation>
    <scope>NUCLEOTIDE SEQUENCE</scope>
    <source>
        <strain evidence="3">G-43</strain>
    </source>
</reference>